<dbReference type="FunFam" id="2.30.42.10:FF:000035">
    <property type="entry name" value="Glutamate receptor interacting protein 1"/>
    <property type="match status" value="1"/>
</dbReference>
<evidence type="ECO:0000256" key="1">
    <source>
        <dbReference type="ARBA" id="ARBA00004496"/>
    </source>
</evidence>
<feature type="domain" description="PDZ" evidence="5">
    <location>
        <begin position="583"/>
        <end position="653"/>
    </location>
</feature>
<dbReference type="CDD" id="cd06683">
    <property type="entry name" value="PDZ6_GRIP1-2-like"/>
    <property type="match status" value="1"/>
</dbReference>
<dbReference type="InterPro" id="IPR041489">
    <property type="entry name" value="PDZ_6"/>
</dbReference>
<dbReference type="GO" id="GO:0098887">
    <property type="term" value="P:neurotransmitter receptor transport, endosome to postsynaptic membrane"/>
    <property type="evidence" value="ECO:0007669"/>
    <property type="project" value="TreeGrafter"/>
</dbReference>
<dbReference type="SMART" id="SM00228">
    <property type="entry name" value="PDZ"/>
    <property type="match status" value="7"/>
</dbReference>
<feature type="compositionally biased region" description="Polar residues" evidence="4">
    <location>
        <begin position="409"/>
        <end position="421"/>
    </location>
</feature>
<feature type="domain" description="PDZ" evidence="5">
    <location>
        <begin position="287"/>
        <end position="371"/>
    </location>
</feature>
<feature type="domain" description="PDZ" evidence="5">
    <location>
        <begin position="496"/>
        <end position="571"/>
    </location>
</feature>
<comment type="caution">
    <text evidence="6">The sequence shown here is derived from an EMBL/GenBank/DDBJ whole genome shotgun (WGS) entry which is preliminary data.</text>
</comment>
<dbReference type="GO" id="GO:0005737">
    <property type="term" value="C:cytoplasm"/>
    <property type="evidence" value="ECO:0007669"/>
    <property type="project" value="UniProtKB-SubCell"/>
</dbReference>
<feature type="compositionally biased region" description="Low complexity" evidence="4">
    <location>
        <begin position="429"/>
        <end position="447"/>
    </location>
</feature>
<dbReference type="InterPro" id="IPR036034">
    <property type="entry name" value="PDZ_sf"/>
</dbReference>
<keyword evidence="2" id="KW-0963">Cytoplasm</keyword>
<dbReference type="PANTHER" id="PTHR46227:SF5">
    <property type="entry name" value="GLUTAMATE RECEPTOR INTERACTING PROTEIN 2 ISOFORM X1"/>
    <property type="match status" value="1"/>
</dbReference>
<feature type="domain" description="PDZ" evidence="5">
    <location>
        <begin position="131"/>
        <end position="187"/>
    </location>
</feature>
<accession>A0A7J5ZG67</accession>
<name>A0A7J5ZG67_DISMA</name>
<keyword evidence="3" id="KW-0677">Repeat</keyword>
<dbReference type="PANTHER" id="PTHR46227">
    <property type="entry name" value="GLUTAMATE RECEPTOR-INTERACTING PROTEIN GRIP"/>
    <property type="match status" value="1"/>
</dbReference>
<comment type="subcellular location">
    <subcellularLocation>
        <location evidence="1">Cytoplasm</location>
    </subcellularLocation>
</comment>
<dbReference type="InterPro" id="IPR001478">
    <property type="entry name" value="PDZ"/>
</dbReference>
<gene>
    <name evidence="6" type="ORF">F7725_000858</name>
</gene>
<dbReference type="FunFam" id="2.30.42.10:FF:000022">
    <property type="entry name" value="Glutamate receptor interacting protein 1"/>
    <property type="match status" value="1"/>
</dbReference>
<dbReference type="Gene3D" id="2.30.42.10">
    <property type="match status" value="7"/>
</dbReference>
<dbReference type="CDD" id="cd06686">
    <property type="entry name" value="PDZ4_GRIP1-2-like"/>
    <property type="match status" value="1"/>
</dbReference>
<dbReference type="InterPro" id="IPR043545">
    <property type="entry name" value="GRIP1/2"/>
</dbReference>
<dbReference type="Pfam" id="PF17820">
    <property type="entry name" value="PDZ_6"/>
    <property type="match status" value="1"/>
</dbReference>
<feature type="domain" description="PDZ" evidence="5">
    <location>
        <begin position="214"/>
        <end position="273"/>
    </location>
</feature>
<evidence type="ECO:0000313" key="7">
    <source>
        <dbReference type="Proteomes" id="UP000518266"/>
    </source>
</evidence>
<feature type="compositionally biased region" description="Basic and acidic residues" evidence="4">
    <location>
        <begin position="69"/>
        <end position="80"/>
    </location>
</feature>
<evidence type="ECO:0000256" key="3">
    <source>
        <dbReference type="ARBA" id="ARBA00022737"/>
    </source>
</evidence>
<feature type="compositionally biased region" description="Polar residues" evidence="4">
    <location>
        <begin position="85"/>
        <end position="94"/>
    </location>
</feature>
<proteinExistence type="predicted"/>
<evidence type="ECO:0000313" key="6">
    <source>
        <dbReference type="EMBL" id="KAF3860603.1"/>
    </source>
</evidence>
<dbReference type="FunFam" id="2.30.42.10:FF:000034">
    <property type="entry name" value="Glutamate receptor interacting protein 1"/>
    <property type="match status" value="1"/>
</dbReference>
<dbReference type="PROSITE" id="PS50106">
    <property type="entry name" value="PDZ"/>
    <property type="match status" value="7"/>
</dbReference>
<dbReference type="Pfam" id="PF00595">
    <property type="entry name" value="PDZ"/>
    <property type="match status" value="5"/>
</dbReference>
<dbReference type="FunFam" id="2.30.42.10:FF:000031">
    <property type="entry name" value="Glutamate receptor interacting protein 1"/>
    <property type="match status" value="1"/>
</dbReference>
<feature type="compositionally biased region" description="Basic and acidic residues" evidence="4">
    <location>
        <begin position="101"/>
        <end position="112"/>
    </location>
</feature>
<protein>
    <recommendedName>
        <fullName evidence="5">PDZ domain-containing protein</fullName>
    </recommendedName>
</protein>
<dbReference type="EMBL" id="JAAKFY010000002">
    <property type="protein sequence ID" value="KAF3860603.1"/>
    <property type="molecule type" value="Genomic_DNA"/>
</dbReference>
<feature type="compositionally biased region" description="Pro residues" evidence="4">
    <location>
        <begin position="1090"/>
        <end position="1100"/>
    </location>
</feature>
<feature type="region of interest" description="Disordered" evidence="4">
    <location>
        <begin position="749"/>
        <end position="779"/>
    </location>
</feature>
<sequence>MIHCFLVTGEKMSMSARVAFGKGRLTPKQLSFVFPQSYSLRKGSRSVGGKRKMFSFSLRCGLGIIRGRTKDEGPYSKGSKDSAAPDQSGSSYRRSFSGVPRSDHSGPDEKGRQQPWSHHLRRLDKDGKPRVSNLRPGGLAARSDQLNVGDYIKSVNGINLSKLRHDEIISLLKNIGERVVLEVDPKPVRRLNQNHRGVFTQGGEQLWVCHERRLPRGLAQVTPSVGYIQGTLKAGDRVVSVDGMPLNREKHADSLTMLMQSGQEALFLIEYDVSVMEAVQRASGPLLVEIVKGPSSSLGISLTTTIYRSKQVIIIDKIKAGSVVERCGALHAGDILLSIDGTGTEHCSLMEATQLLASTTDVVKLEILPASQSRLPVRPQDTVKVQKSNNHHWDQSSNYCHPPHASHGKTWSSPSHPLNQQDHCKSVVSGGFSPSSTATSGFSSQGSNTLPCPIPPAAPETPRAEEEQEEGPKSSLSLASSSVGPGGQIFHVETSEVILRGDPLTGFGIQLQGGVFATETLSAPPVIRFIEPDSPAERCGLLQVGDRLLSINGIPTEDGTLEEAHQLLRDSALANKVTVEIEFDVAASKKPGKPLIISDIRKGSIAHRTGTLEPGDRLLAIDSVRLENCSMEDAMHVLQQAEDMVKLRIQKDEDNIDELEMSGSIIYTVELKRYNGPLGITISGTEEPFDPIVISGLTKKGLAERTGAIHIGDRVLAINGVSLKGKPLSEAIHLLQMAGESVTLKIKKQADKSDGRRPLDRETGFLSDTEDELTDSQKTSKHSEFRLCMSSWDSSGFDAGYGSQGTYLHKASDLLLNPNDWRRTKLRSQTSSSSAGLVHHSALYDGRFTEDEWDNIPGFVSPPRCHGTLNQDDSFWSQALQDLETCGQSEILRELEASMTGSALSLYLEETKTNDDSMFRSEISPIKREAMHFESNNKNNLHMLTGSRDLPPRGRGDPSDIVSPTTLALHKVTLRKDPESNDFGFSVSDGLLEKGVYVNMIRPDGPADQAGLKPFDRILQVNRARTRDLDCCLTVPLIIEAGAALDLVISRNPLAADPGRPVDSNDRSHSLFCFHEQPRTNSIALSEEALPPPPHPPHPTPTSFLSRGKATCRLI</sequence>
<dbReference type="Proteomes" id="UP000518266">
    <property type="component" value="Unassembled WGS sequence"/>
</dbReference>
<dbReference type="SUPFAM" id="SSF50156">
    <property type="entry name" value="PDZ domain-like"/>
    <property type="match status" value="7"/>
</dbReference>
<feature type="region of interest" description="Disordered" evidence="4">
    <location>
        <begin position="377"/>
        <end position="482"/>
    </location>
</feature>
<dbReference type="CDD" id="cd06685">
    <property type="entry name" value="PDZ7_GRIP1-2-like"/>
    <property type="match status" value="1"/>
</dbReference>
<dbReference type="CDD" id="cd06684">
    <property type="entry name" value="PDZ3_GRIP1-2-like"/>
    <property type="match status" value="1"/>
</dbReference>
<feature type="domain" description="PDZ" evidence="5">
    <location>
        <begin position="668"/>
        <end position="750"/>
    </location>
</feature>
<dbReference type="AlphaFoldDB" id="A0A7J5ZG67"/>
<keyword evidence="7" id="KW-1185">Reference proteome</keyword>
<feature type="domain" description="PDZ" evidence="5">
    <location>
        <begin position="971"/>
        <end position="1053"/>
    </location>
</feature>
<dbReference type="OrthoDB" id="75502at2759"/>
<reference evidence="6 7" key="1">
    <citation type="submission" date="2020-03" db="EMBL/GenBank/DDBJ databases">
        <title>Dissostichus mawsoni Genome sequencing and assembly.</title>
        <authorList>
            <person name="Park H."/>
        </authorList>
    </citation>
    <scope>NUCLEOTIDE SEQUENCE [LARGE SCALE GENOMIC DNA]</scope>
    <source>
        <strain evidence="6">DM0001</strain>
        <tissue evidence="6">Muscle</tissue>
    </source>
</reference>
<feature type="region of interest" description="Disordered" evidence="4">
    <location>
        <begin position="69"/>
        <end position="138"/>
    </location>
</feature>
<dbReference type="CDD" id="cd06682">
    <property type="entry name" value="PDZ5_GRIP1-2-like"/>
    <property type="match status" value="1"/>
</dbReference>
<organism evidence="6 7">
    <name type="scientific">Dissostichus mawsoni</name>
    <name type="common">Antarctic cod</name>
    <dbReference type="NCBI Taxonomy" id="36200"/>
    <lineage>
        <taxon>Eukaryota</taxon>
        <taxon>Metazoa</taxon>
        <taxon>Chordata</taxon>
        <taxon>Craniata</taxon>
        <taxon>Vertebrata</taxon>
        <taxon>Euteleostomi</taxon>
        <taxon>Actinopterygii</taxon>
        <taxon>Neopterygii</taxon>
        <taxon>Teleostei</taxon>
        <taxon>Neoteleostei</taxon>
        <taxon>Acanthomorphata</taxon>
        <taxon>Eupercaria</taxon>
        <taxon>Perciformes</taxon>
        <taxon>Notothenioidei</taxon>
        <taxon>Nototheniidae</taxon>
        <taxon>Dissostichus</taxon>
    </lineage>
</organism>
<feature type="region of interest" description="Disordered" evidence="4">
    <location>
        <begin position="1086"/>
        <end position="1109"/>
    </location>
</feature>
<evidence type="ECO:0000256" key="4">
    <source>
        <dbReference type="SAM" id="MobiDB-lite"/>
    </source>
</evidence>
<evidence type="ECO:0000259" key="5">
    <source>
        <dbReference type="PROSITE" id="PS50106"/>
    </source>
</evidence>
<evidence type="ECO:0000256" key="2">
    <source>
        <dbReference type="ARBA" id="ARBA00022490"/>
    </source>
</evidence>
<feature type="compositionally biased region" description="Basic and acidic residues" evidence="4">
    <location>
        <begin position="749"/>
        <end position="763"/>
    </location>
</feature>